<dbReference type="RefSeq" id="WP_145361090.1">
    <property type="nucleotide sequence ID" value="NZ_CP036265.1"/>
</dbReference>
<dbReference type="AlphaFoldDB" id="A0A517PFG7"/>
<dbReference type="Proteomes" id="UP000318741">
    <property type="component" value="Chromosome"/>
</dbReference>
<dbReference type="InterPro" id="IPR025306">
    <property type="entry name" value="Zn-bnd_dom_prob"/>
</dbReference>
<evidence type="ECO:0000313" key="2">
    <source>
        <dbReference type="EMBL" id="QDT18118.1"/>
    </source>
</evidence>
<accession>A0A517PFG7</accession>
<organism evidence="2 3">
    <name type="scientific">Alienimonas californiensis</name>
    <dbReference type="NCBI Taxonomy" id="2527989"/>
    <lineage>
        <taxon>Bacteria</taxon>
        <taxon>Pseudomonadati</taxon>
        <taxon>Planctomycetota</taxon>
        <taxon>Planctomycetia</taxon>
        <taxon>Planctomycetales</taxon>
        <taxon>Planctomycetaceae</taxon>
        <taxon>Alienimonas</taxon>
    </lineage>
</organism>
<reference evidence="2 3" key="1">
    <citation type="submission" date="2019-02" db="EMBL/GenBank/DDBJ databases">
        <title>Deep-cultivation of Planctomycetes and their phenomic and genomic characterization uncovers novel biology.</title>
        <authorList>
            <person name="Wiegand S."/>
            <person name="Jogler M."/>
            <person name="Boedeker C."/>
            <person name="Pinto D."/>
            <person name="Vollmers J."/>
            <person name="Rivas-Marin E."/>
            <person name="Kohn T."/>
            <person name="Peeters S.H."/>
            <person name="Heuer A."/>
            <person name="Rast P."/>
            <person name="Oberbeckmann S."/>
            <person name="Bunk B."/>
            <person name="Jeske O."/>
            <person name="Meyerdierks A."/>
            <person name="Storesund J.E."/>
            <person name="Kallscheuer N."/>
            <person name="Luecker S."/>
            <person name="Lage O.M."/>
            <person name="Pohl T."/>
            <person name="Merkel B.J."/>
            <person name="Hornburger P."/>
            <person name="Mueller R.-W."/>
            <person name="Bruemmer F."/>
            <person name="Labrenz M."/>
            <person name="Spormann A.M."/>
            <person name="Op den Camp H."/>
            <person name="Overmann J."/>
            <person name="Amann R."/>
            <person name="Jetten M.S.M."/>
            <person name="Mascher T."/>
            <person name="Medema M.H."/>
            <person name="Devos D.P."/>
            <person name="Kaster A.-K."/>
            <person name="Ovreas L."/>
            <person name="Rohde M."/>
            <person name="Galperin M.Y."/>
            <person name="Jogler C."/>
        </authorList>
    </citation>
    <scope>NUCLEOTIDE SEQUENCE [LARGE SCALE GENOMIC DNA]</scope>
    <source>
        <strain evidence="2 3">CA12</strain>
    </source>
</reference>
<dbReference type="EMBL" id="CP036265">
    <property type="protein sequence ID" value="QDT18118.1"/>
    <property type="molecule type" value="Genomic_DNA"/>
</dbReference>
<gene>
    <name evidence="2" type="ORF">CA12_42580</name>
</gene>
<dbReference type="OrthoDB" id="289270at2"/>
<dbReference type="KEGG" id="acaf:CA12_42580"/>
<evidence type="ECO:0000259" key="1">
    <source>
        <dbReference type="Pfam" id="PF13451"/>
    </source>
</evidence>
<sequence>MPDLSRYADYVVHPRYGRGPRFTPDSWKGVLGFGGARRLVDRPKAVPGTYVKADLGRQTPSVMQEAGYFDQDCRCKDCGRGFLWFAEEQRHWFEDLQFDLGTECLHCVECRQAIQREKELAERYARKAADLDRAGSPDDLLAGAAAGVRLIERGKFGPKANQRVRAALNRLSAEPDFAAAADRLRARLDALQASPGTE</sequence>
<dbReference type="Pfam" id="PF13451">
    <property type="entry name" value="zf_Tbcl"/>
    <property type="match status" value="1"/>
</dbReference>
<name>A0A517PFG7_9PLAN</name>
<protein>
    <recommendedName>
        <fullName evidence="1">Probable zinc-binding domain-containing protein</fullName>
    </recommendedName>
</protein>
<proteinExistence type="predicted"/>
<evidence type="ECO:0000313" key="3">
    <source>
        <dbReference type="Proteomes" id="UP000318741"/>
    </source>
</evidence>
<feature type="domain" description="Probable zinc-binding" evidence="1">
    <location>
        <begin position="70"/>
        <end position="118"/>
    </location>
</feature>
<keyword evidence="3" id="KW-1185">Reference proteome</keyword>